<dbReference type="InterPro" id="IPR036179">
    <property type="entry name" value="Ig-like_dom_sf"/>
</dbReference>
<dbReference type="SMART" id="SM00409">
    <property type="entry name" value="IG"/>
    <property type="match status" value="14"/>
</dbReference>
<dbReference type="PROSITE" id="PS50835">
    <property type="entry name" value="IG_LIKE"/>
    <property type="match status" value="13"/>
</dbReference>
<feature type="domain" description="Ig-like" evidence="7">
    <location>
        <begin position="506"/>
        <end position="595"/>
    </location>
</feature>
<dbReference type="InterPro" id="IPR003599">
    <property type="entry name" value="Ig_sub"/>
</dbReference>
<keyword evidence="3" id="KW-0963">Cytoplasm</keyword>
<feature type="domain" description="Ig-like" evidence="7">
    <location>
        <begin position="1031"/>
        <end position="1121"/>
    </location>
</feature>
<dbReference type="InterPro" id="IPR003598">
    <property type="entry name" value="Ig_sub2"/>
</dbReference>
<evidence type="ECO:0000313" key="8">
    <source>
        <dbReference type="Proteomes" id="UP000887577"/>
    </source>
</evidence>
<dbReference type="InterPro" id="IPR007110">
    <property type="entry name" value="Ig-like_dom"/>
</dbReference>
<sequence length="1465" mass="161444">MIMMNQLILPDKKLSFLKPLQDVTANKGDTVPLEIELSGKPKEVKWYKNGKEIKPGDKEQPKKISDTKYQLNIPDVDADGQFKVVVIGENEDEPIDSSCALTVKLPTDKAEPKLTFLKPLKDIEVTEGEPAVFEIETNAKPRSVKWYKNGQEIKPTDARMKIENIDDTKYRLTIPKTTKDDAGTFKVVLENSAGPVESSASLTVKSGKKNPPTISKGLEDQIVAKGDAIIFEVKIDGDVDEVRWLKDGRPVEKANASAKIEKVDGNTYRLTIPKADLGDIGDYEVQASNPDGKVTSAAKAEVDEKPEIVKGLIPANIDEGDDQVFRVEVSAPCRQVKWYKNGQEIKPSAHMQSKQVNPKKFELTINKSQLDDGATYRVVLGNKAGECESTAELKVEKPNILKLVKGLSDVNVDEGQPFTFSCKISGIPKSVKWFKNGKEISPEDERYKLSSNPETGEYSLSVDSSIPTDSAAFKVIFANDKGGDVQSGAVAYVKKGKPKEAEAKAPSFISPLKDVDIEEGDTLTLKCQISGEPQPTLKWYCNGEELKPSNRVVMRLALDGTATLRVMDSKKSDAGEYKVVATNPSGNLDSSCKVGVLSSDEMPSAPKFVIPLRASDAPLGAKAEFNIKVRGVPKPTIRFQLDGKNIPIDNDRITLEDMLDGNWCLTIKEVKEEDFGTLRCVAENENGKDECEAIFDQTGGRKPKARDEEGYPPRFNVPLWDRRVPLGDPMSIECHVDAKPLAEITWTFNNDELKPAQGIQIEYTPEGACRVKISEFLEKHVGAYKCFAKNEYGTADTIANLNIEVKEEKEEERKIEYAPKFNPQLEDQILNEGGTISLSCRVDAIPIASIVPYKDGLPVKNSDRLKWTYNPTSGQITLTVQDVQDGDGGAYRIVASNHLGSTNTACLVTVKTKKVEVKKEGEEPFFTKGLVDKYVDRGETLELTCAVTGDPQPEIRWYRNGTLLRASPRVIIENNPDGTCKLIVKDTTMSDEGLYRCEAENAHGRAKTQCTGFVQMAIKREKTPIIEGEAPKFVVPLEDTSVRMKGLIEMECKVSGIPMPTIKWSKDGGVLIEDARYEWDNNPEKGTYSLKIRNANLYDEGTIRAVATNESGSATSKGMIRIDDGVFGGKVEASTAPRISLRLADVRVNEGQPLKLMCKVEGTPMPSLDWYKDGEKVLPSDRCQLEISPEGTATLYIPKATMDDDGLYRVIATNSAGSAVDKCTATVRRGPRGVGTDDGRGVSPAAALDRFDSNRAPRCIVPLDNVRVPEKQSFKLKCKFTGDPKPTIKWFKDGERIYSYTRCQLSETSDGTCELVVESATRSDAGMYRVVAENDYGSARTTCEVSVQLKDRTKPAFDDSQTLEGNAPGFSIPLTVKRAKPGESVVLECLPYGKPFPQIKWLKDGIDLVPNDKIKIEALDDHTQRLTIDDVDILSAGYFRCVATNEFGTASTKAELTITEKKKDI</sequence>
<feature type="domain" description="Ig-like" evidence="7">
    <location>
        <begin position="924"/>
        <end position="1015"/>
    </location>
</feature>
<evidence type="ECO:0000256" key="3">
    <source>
        <dbReference type="ARBA" id="ARBA00022490"/>
    </source>
</evidence>
<reference evidence="9" key="1">
    <citation type="submission" date="2022-11" db="UniProtKB">
        <authorList>
            <consortium name="WormBaseParasite"/>
        </authorList>
    </citation>
    <scope>IDENTIFICATION</scope>
</reference>
<feature type="domain" description="Ig-like" evidence="7">
    <location>
        <begin position="819"/>
        <end position="909"/>
    </location>
</feature>
<comment type="similarity">
    <text evidence="2">Belongs to the protein kinase superfamily. CAMK Ser/Thr protein kinase family.</text>
</comment>
<dbReference type="FunFam" id="2.60.40.10:FF:000345">
    <property type="entry name" value="Muscle M-line assembly protein unc-89"/>
    <property type="match status" value="5"/>
</dbReference>
<dbReference type="FunFam" id="2.60.40.10:FF:000032">
    <property type="entry name" value="palladin isoform X1"/>
    <property type="match status" value="3"/>
</dbReference>
<accession>A0A914Z0A5</accession>
<organism evidence="8 9">
    <name type="scientific">Panagrolaimus superbus</name>
    <dbReference type="NCBI Taxonomy" id="310955"/>
    <lineage>
        <taxon>Eukaryota</taxon>
        <taxon>Metazoa</taxon>
        <taxon>Ecdysozoa</taxon>
        <taxon>Nematoda</taxon>
        <taxon>Chromadorea</taxon>
        <taxon>Rhabditida</taxon>
        <taxon>Tylenchina</taxon>
        <taxon>Panagrolaimomorpha</taxon>
        <taxon>Panagrolaimoidea</taxon>
        <taxon>Panagrolaimidae</taxon>
        <taxon>Panagrolaimus</taxon>
    </lineage>
</organism>
<keyword evidence="6" id="KW-0393">Immunoglobulin domain</keyword>
<feature type="domain" description="Ig-like" evidence="7">
    <location>
        <begin position="112"/>
        <end position="203"/>
    </location>
</feature>
<dbReference type="InterPro" id="IPR013783">
    <property type="entry name" value="Ig-like_fold"/>
</dbReference>
<feature type="domain" description="Ig-like" evidence="7">
    <location>
        <begin position="212"/>
        <end position="303"/>
    </location>
</feature>
<proteinExistence type="inferred from homology"/>
<name>A0A914Z0A5_9BILA</name>
<evidence type="ECO:0000256" key="6">
    <source>
        <dbReference type="ARBA" id="ARBA00023319"/>
    </source>
</evidence>
<evidence type="ECO:0000259" key="7">
    <source>
        <dbReference type="PROSITE" id="PS50835"/>
    </source>
</evidence>
<keyword evidence="8" id="KW-1185">Reference proteome</keyword>
<dbReference type="SUPFAM" id="SSF48726">
    <property type="entry name" value="Immunoglobulin"/>
    <property type="match status" value="14"/>
</dbReference>
<comment type="subcellular location">
    <subcellularLocation>
        <location evidence="1">Cytoplasm</location>
        <location evidence="1">Myofibril</location>
        <location evidence="1">Sarcomere</location>
        <location evidence="1">A band</location>
    </subcellularLocation>
</comment>
<keyword evidence="5" id="KW-1015">Disulfide bond</keyword>
<evidence type="ECO:0000256" key="1">
    <source>
        <dbReference type="ARBA" id="ARBA00004161"/>
    </source>
</evidence>
<dbReference type="Gene3D" id="2.60.40.10">
    <property type="entry name" value="Immunoglobulins"/>
    <property type="match status" value="14"/>
</dbReference>
<evidence type="ECO:0000256" key="2">
    <source>
        <dbReference type="ARBA" id="ARBA00006692"/>
    </source>
</evidence>
<dbReference type="PANTHER" id="PTHR47633:SF4">
    <property type="entry name" value="MYOPALLADIN ISOFORM X1"/>
    <property type="match status" value="1"/>
</dbReference>
<dbReference type="FunFam" id="2.60.40.10:FF:000107">
    <property type="entry name" value="Myosin, light chain kinase a"/>
    <property type="match status" value="2"/>
</dbReference>
<dbReference type="PANTHER" id="PTHR47633">
    <property type="entry name" value="IMMUNOGLOBULIN"/>
    <property type="match status" value="1"/>
</dbReference>
<dbReference type="SMART" id="SM00408">
    <property type="entry name" value="IGc2"/>
    <property type="match status" value="13"/>
</dbReference>
<feature type="domain" description="Ig-like" evidence="7">
    <location>
        <begin position="306"/>
        <end position="394"/>
    </location>
</feature>
<feature type="domain" description="Ig-like" evidence="7">
    <location>
        <begin position="606"/>
        <end position="696"/>
    </location>
</feature>
<dbReference type="CDD" id="cd00096">
    <property type="entry name" value="Ig"/>
    <property type="match status" value="2"/>
</dbReference>
<keyword evidence="4" id="KW-0677">Repeat</keyword>
<evidence type="ECO:0000256" key="5">
    <source>
        <dbReference type="ARBA" id="ARBA00023157"/>
    </source>
</evidence>
<feature type="domain" description="Ig-like" evidence="7">
    <location>
        <begin position="713"/>
        <end position="802"/>
    </location>
</feature>
<dbReference type="Pfam" id="PF07679">
    <property type="entry name" value="I-set"/>
    <property type="match status" value="14"/>
</dbReference>
<evidence type="ECO:0000256" key="4">
    <source>
        <dbReference type="ARBA" id="ARBA00022737"/>
    </source>
</evidence>
<dbReference type="GO" id="GO:0031672">
    <property type="term" value="C:A band"/>
    <property type="evidence" value="ECO:0007669"/>
    <property type="project" value="UniProtKB-SubCell"/>
</dbReference>
<dbReference type="WBParaSite" id="PSU_v2.g5779.t1">
    <property type="protein sequence ID" value="PSU_v2.g5779.t1"/>
    <property type="gene ID" value="PSU_v2.g5779"/>
</dbReference>
<dbReference type="InterPro" id="IPR013098">
    <property type="entry name" value="Ig_I-set"/>
</dbReference>
<feature type="domain" description="Ig-like" evidence="7">
    <location>
        <begin position="1137"/>
        <end position="1226"/>
    </location>
</feature>
<protein>
    <submittedName>
        <fullName evidence="9">Ig-like domain-containing protein</fullName>
    </submittedName>
</protein>
<feature type="domain" description="Ig-like" evidence="7">
    <location>
        <begin position="1368"/>
        <end position="1459"/>
    </location>
</feature>
<feature type="domain" description="Ig-like" evidence="7">
    <location>
        <begin position="398"/>
        <end position="491"/>
    </location>
</feature>
<feature type="domain" description="Ig-like" evidence="7">
    <location>
        <begin position="1257"/>
        <end position="1346"/>
    </location>
</feature>
<evidence type="ECO:0000313" key="9">
    <source>
        <dbReference type="WBParaSite" id="PSU_v2.g5779.t1"/>
    </source>
</evidence>
<dbReference type="Proteomes" id="UP000887577">
    <property type="component" value="Unplaced"/>
</dbReference>